<dbReference type="AlphaFoldDB" id="A0A9P6B195"/>
<feature type="compositionally biased region" description="Gly residues" evidence="1">
    <location>
        <begin position="209"/>
        <end position="218"/>
    </location>
</feature>
<sequence length="218" mass="23555">MVDLTKFDMHPNHGSEGNTWPGSADVCNHIQLESICHGMVYLKKLGLVSIIIVEHDDWKRGEEHECSDAIEEWIMTGQNTAEAAEHTKLLPSSSCSEDKATSYDALHKSRDHACKAGHNGKRMNLAPPFLNAEEVKTTLRNSTSANINTTWRGNHMGVVGGGLETRGMWALGDDPLPPPGKGVLKSCDLGAQNSPTHSLNNNPHPPGGPHEGSGRGWG</sequence>
<feature type="region of interest" description="Disordered" evidence="1">
    <location>
        <begin position="171"/>
        <end position="218"/>
    </location>
</feature>
<dbReference type="EMBL" id="MU128949">
    <property type="protein sequence ID" value="KAF9515507.1"/>
    <property type="molecule type" value="Genomic_DNA"/>
</dbReference>
<proteinExistence type="predicted"/>
<organism evidence="2 3">
    <name type="scientific">Hydnum rufescens UP504</name>
    <dbReference type="NCBI Taxonomy" id="1448309"/>
    <lineage>
        <taxon>Eukaryota</taxon>
        <taxon>Fungi</taxon>
        <taxon>Dikarya</taxon>
        <taxon>Basidiomycota</taxon>
        <taxon>Agaricomycotina</taxon>
        <taxon>Agaricomycetes</taxon>
        <taxon>Cantharellales</taxon>
        <taxon>Hydnaceae</taxon>
        <taxon>Hydnum</taxon>
    </lineage>
</organism>
<evidence type="ECO:0000313" key="3">
    <source>
        <dbReference type="Proteomes" id="UP000886523"/>
    </source>
</evidence>
<gene>
    <name evidence="2" type="ORF">BS47DRAFT_1360951</name>
</gene>
<comment type="caution">
    <text evidence="2">The sequence shown here is derived from an EMBL/GenBank/DDBJ whole genome shotgun (WGS) entry which is preliminary data.</text>
</comment>
<evidence type="ECO:0000256" key="1">
    <source>
        <dbReference type="SAM" id="MobiDB-lite"/>
    </source>
</evidence>
<accession>A0A9P6B195</accession>
<name>A0A9P6B195_9AGAM</name>
<dbReference type="Proteomes" id="UP000886523">
    <property type="component" value="Unassembled WGS sequence"/>
</dbReference>
<reference evidence="2" key="1">
    <citation type="journal article" date="2020" name="Nat. Commun.">
        <title>Large-scale genome sequencing of mycorrhizal fungi provides insights into the early evolution of symbiotic traits.</title>
        <authorList>
            <person name="Miyauchi S."/>
            <person name="Kiss E."/>
            <person name="Kuo A."/>
            <person name="Drula E."/>
            <person name="Kohler A."/>
            <person name="Sanchez-Garcia M."/>
            <person name="Morin E."/>
            <person name="Andreopoulos B."/>
            <person name="Barry K.W."/>
            <person name="Bonito G."/>
            <person name="Buee M."/>
            <person name="Carver A."/>
            <person name="Chen C."/>
            <person name="Cichocki N."/>
            <person name="Clum A."/>
            <person name="Culley D."/>
            <person name="Crous P.W."/>
            <person name="Fauchery L."/>
            <person name="Girlanda M."/>
            <person name="Hayes R.D."/>
            <person name="Keri Z."/>
            <person name="LaButti K."/>
            <person name="Lipzen A."/>
            <person name="Lombard V."/>
            <person name="Magnuson J."/>
            <person name="Maillard F."/>
            <person name="Murat C."/>
            <person name="Nolan M."/>
            <person name="Ohm R.A."/>
            <person name="Pangilinan J."/>
            <person name="Pereira M.F."/>
            <person name="Perotto S."/>
            <person name="Peter M."/>
            <person name="Pfister S."/>
            <person name="Riley R."/>
            <person name="Sitrit Y."/>
            <person name="Stielow J.B."/>
            <person name="Szollosi G."/>
            <person name="Zifcakova L."/>
            <person name="Stursova M."/>
            <person name="Spatafora J.W."/>
            <person name="Tedersoo L."/>
            <person name="Vaario L.M."/>
            <person name="Yamada A."/>
            <person name="Yan M."/>
            <person name="Wang P."/>
            <person name="Xu J."/>
            <person name="Bruns T."/>
            <person name="Baldrian P."/>
            <person name="Vilgalys R."/>
            <person name="Dunand C."/>
            <person name="Henrissat B."/>
            <person name="Grigoriev I.V."/>
            <person name="Hibbett D."/>
            <person name="Nagy L.G."/>
            <person name="Martin F.M."/>
        </authorList>
    </citation>
    <scope>NUCLEOTIDE SEQUENCE</scope>
    <source>
        <strain evidence="2">UP504</strain>
    </source>
</reference>
<keyword evidence="3" id="KW-1185">Reference proteome</keyword>
<evidence type="ECO:0000313" key="2">
    <source>
        <dbReference type="EMBL" id="KAF9515507.1"/>
    </source>
</evidence>
<protein>
    <submittedName>
        <fullName evidence="2">Uncharacterized protein</fullName>
    </submittedName>
</protein>
<feature type="compositionally biased region" description="Polar residues" evidence="1">
    <location>
        <begin position="191"/>
        <end position="202"/>
    </location>
</feature>
<dbReference type="OrthoDB" id="5585968at2759"/>